<comment type="caution">
    <text evidence="2">The sequence shown here is derived from an EMBL/GenBank/DDBJ whole genome shotgun (WGS) entry which is preliminary data.</text>
</comment>
<keyword evidence="1" id="KW-0732">Signal</keyword>
<dbReference type="Gene3D" id="3.10.170.20">
    <property type="match status" value="1"/>
</dbReference>
<dbReference type="SUPFAM" id="SSF55486">
    <property type="entry name" value="Metalloproteases ('zincins'), catalytic domain"/>
    <property type="match status" value="1"/>
</dbReference>
<evidence type="ECO:0000313" key="3">
    <source>
        <dbReference type="Proteomes" id="UP000822476"/>
    </source>
</evidence>
<name>A0A8S9YK56_9TREM</name>
<reference evidence="2" key="1">
    <citation type="submission" date="2019-07" db="EMBL/GenBank/DDBJ databases">
        <title>Annotation for the trematode Paragonimus miyazaki's.</title>
        <authorList>
            <person name="Choi Y.-J."/>
        </authorList>
    </citation>
    <scope>NUCLEOTIDE SEQUENCE</scope>
    <source>
        <strain evidence="2">Japan</strain>
    </source>
</reference>
<feature type="signal peptide" evidence="1">
    <location>
        <begin position="1"/>
        <end position="20"/>
    </location>
</feature>
<evidence type="ECO:0000313" key="2">
    <source>
        <dbReference type="EMBL" id="KAF7238178.1"/>
    </source>
</evidence>
<evidence type="ECO:0008006" key="4">
    <source>
        <dbReference type="Google" id="ProtNLM"/>
    </source>
</evidence>
<sequence>MARTLLLLLASILICQRSYGKKRSHFARAEPFKDGLRIQYKLGYFLKKFPGLDGLLKDVIRPVMNKWSGTLKLTEQSNHNLAISRKCYEDEVVYTESGRHCRWSCIPVMMCGRSVVPEEYLQKCTVLTFEGPKVQTLGGVGLRNTDLLLFLDTDNAVEECQNYPALSFPCSWDSATNRRVPNAGMIHLCPMFFNETKQTQVATLMHEMLHIFVSLLGQNMV</sequence>
<dbReference type="Proteomes" id="UP000822476">
    <property type="component" value="Unassembled WGS sequence"/>
</dbReference>
<gene>
    <name evidence="2" type="ORF">EG68_11185</name>
</gene>
<feature type="chain" id="PRO_5035912084" description="Leishmanolysin-like peptidase" evidence="1">
    <location>
        <begin position="21"/>
        <end position="221"/>
    </location>
</feature>
<keyword evidence="3" id="KW-1185">Reference proteome</keyword>
<evidence type="ECO:0000256" key="1">
    <source>
        <dbReference type="SAM" id="SignalP"/>
    </source>
</evidence>
<dbReference type="AlphaFoldDB" id="A0A8S9YK56"/>
<protein>
    <recommendedName>
        <fullName evidence="4">Leishmanolysin-like peptidase</fullName>
    </recommendedName>
</protein>
<dbReference type="EMBL" id="JTDE01007582">
    <property type="protein sequence ID" value="KAF7238178.1"/>
    <property type="molecule type" value="Genomic_DNA"/>
</dbReference>
<proteinExistence type="predicted"/>
<accession>A0A8S9YK56</accession>
<organism evidence="2 3">
    <name type="scientific">Paragonimus skrjabini miyazakii</name>
    <dbReference type="NCBI Taxonomy" id="59628"/>
    <lineage>
        <taxon>Eukaryota</taxon>
        <taxon>Metazoa</taxon>
        <taxon>Spiralia</taxon>
        <taxon>Lophotrochozoa</taxon>
        <taxon>Platyhelminthes</taxon>
        <taxon>Trematoda</taxon>
        <taxon>Digenea</taxon>
        <taxon>Plagiorchiida</taxon>
        <taxon>Troglotremata</taxon>
        <taxon>Troglotrematidae</taxon>
        <taxon>Paragonimus</taxon>
    </lineage>
</organism>